<dbReference type="InterPro" id="IPR037682">
    <property type="entry name" value="TonB_C"/>
</dbReference>
<reference evidence="2 3" key="1">
    <citation type="journal article" date="2015" name="Int. J. Syst. Evol. Microbiol.">
        <title>Winogradskyella litoriviva sp. nov., isolated from coastal seawater.</title>
        <authorList>
            <person name="Nedashkovskaya O.I."/>
            <person name="Kukhlevskiy A.D."/>
            <person name="Zhukova N.V."/>
            <person name="Kim S.J."/>
            <person name="Rhee S.K."/>
            <person name="Mikhailov V.V."/>
        </authorList>
    </citation>
    <scope>NUCLEOTIDE SEQUENCE [LARGE SCALE GENOMIC DNA]</scope>
    <source>
        <strain evidence="2 3">KMM6491</strain>
    </source>
</reference>
<dbReference type="Gene3D" id="3.30.1150.10">
    <property type="match status" value="1"/>
</dbReference>
<keyword evidence="3" id="KW-1185">Reference proteome</keyword>
<comment type="caution">
    <text evidence="2">The sequence shown here is derived from an EMBL/GenBank/DDBJ whole genome shotgun (WGS) entry which is preliminary data.</text>
</comment>
<name>A0ABX2E779_9FLAO</name>
<sequence>MKTHYSISIPKPCHEDWSKMSPNEKGRFCQSCSKSVIDFTAMPKVAIENYLTLNSNKKVCGRFKVSQLEQIQIKIPRKILEQQTSFHKLFLLSLLIAMGTTLFNCSDKNGTTKKIDMIEVVDTLETEFIETVKIATTEVATDSTTCKIKERKPVKIKKNEPPTPVLTGLIIVDESTHNENINVNDVEPNLDELEDDIIIGFPVVEKVPEFKGTPKNLTNSEKKKYMSQKINEIISSNFNTKLGKQLKLKGKQRILVLFKIDKDGNVANIRARASHIQLEDEAKRVVNLLPKFIPGQQRGINIGVAYSLPIVFFVED</sequence>
<dbReference type="SUPFAM" id="SSF74653">
    <property type="entry name" value="TolA/TonB C-terminal domain"/>
    <property type="match status" value="1"/>
</dbReference>
<feature type="domain" description="TonB C-terminal" evidence="1">
    <location>
        <begin position="253"/>
        <end position="312"/>
    </location>
</feature>
<proteinExistence type="predicted"/>
<accession>A0ABX2E779</accession>
<dbReference type="Proteomes" id="UP000805085">
    <property type="component" value="Unassembled WGS sequence"/>
</dbReference>
<evidence type="ECO:0000259" key="1">
    <source>
        <dbReference type="Pfam" id="PF03544"/>
    </source>
</evidence>
<organism evidence="2 3">
    <name type="scientific">Winogradskyella litoriviva</name>
    <dbReference type="NCBI Taxonomy" id="1220182"/>
    <lineage>
        <taxon>Bacteria</taxon>
        <taxon>Pseudomonadati</taxon>
        <taxon>Bacteroidota</taxon>
        <taxon>Flavobacteriia</taxon>
        <taxon>Flavobacteriales</taxon>
        <taxon>Flavobacteriaceae</taxon>
        <taxon>Winogradskyella</taxon>
    </lineage>
</organism>
<evidence type="ECO:0000313" key="2">
    <source>
        <dbReference type="EMBL" id="NRD24376.1"/>
    </source>
</evidence>
<dbReference type="EMBL" id="JABRWQ010000006">
    <property type="protein sequence ID" value="NRD24376.1"/>
    <property type="molecule type" value="Genomic_DNA"/>
</dbReference>
<dbReference type="Pfam" id="PF03544">
    <property type="entry name" value="TonB_C"/>
    <property type="match status" value="1"/>
</dbReference>
<evidence type="ECO:0000313" key="3">
    <source>
        <dbReference type="Proteomes" id="UP000805085"/>
    </source>
</evidence>
<protein>
    <submittedName>
        <fullName evidence="2">Energy transducer TonB</fullName>
    </submittedName>
</protein>
<gene>
    <name evidence="2" type="ORF">HNV10_14045</name>
</gene>
<dbReference type="RefSeq" id="WP_173302028.1">
    <property type="nucleotide sequence ID" value="NZ_JABRWQ010000006.1"/>
</dbReference>